<feature type="region of interest" description="Disordered" evidence="9">
    <location>
        <begin position="71"/>
        <end position="94"/>
    </location>
</feature>
<evidence type="ECO:0000256" key="5">
    <source>
        <dbReference type="ARBA" id="ARBA00022795"/>
    </source>
</evidence>
<evidence type="ECO:0000256" key="2">
    <source>
        <dbReference type="ARBA" id="ARBA00006602"/>
    </source>
</evidence>
<reference evidence="11 12" key="1">
    <citation type="submission" date="2020-03" db="EMBL/GenBank/DDBJ databases">
        <title>Genome sequence of strain Massilia sp. TW-1.</title>
        <authorList>
            <person name="Chaudhary D.K."/>
        </authorList>
    </citation>
    <scope>NUCLEOTIDE SEQUENCE [LARGE SCALE GENOMIC DNA]</scope>
    <source>
        <strain evidence="11 12">TW-1</strain>
    </source>
</reference>
<feature type="region of interest" description="Disordered" evidence="9">
    <location>
        <begin position="17"/>
        <end position="50"/>
    </location>
</feature>
<dbReference type="EMBL" id="JAAQOM010000009">
    <property type="protein sequence ID" value="NIA55042.1"/>
    <property type="molecule type" value="Genomic_DNA"/>
</dbReference>
<gene>
    <name evidence="11" type="ORF">HAV22_15505</name>
</gene>
<evidence type="ECO:0000256" key="8">
    <source>
        <dbReference type="SAM" id="Coils"/>
    </source>
</evidence>
<evidence type="ECO:0000256" key="3">
    <source>
        <dbReference type="ARBA" id="ARBA00016507"/>
    </source>
</evidence>
<dbReference type="PANTHER" id="PTHR34982">
    <property type="entry name" value="YOP PROTEINS TRANSLOCATION PROTEIN L"/>
    <property type="match status" value="1"/>
</dbReference>
<keyword evidence="8" id="KW-0175">Coiled coil</keyword>
<evidence type="ECO:0000313" key="11">
    <source>
        <dbReference type="EMBL" id="NIA55042.1"/>
    </source>
</evidence>
<dbReference type="RefSeq" id="WP_166860073.1">
    <property type="nucleotide sequence ID" value="NZ_JAAQOM010000009.1"/>
</dbReference>
<proteinExistence type="inferred from homology"/>
<keyword evidence="6" id="KW-0653">Protein transport</keyword>
<dbReference type="InterPro" id="IPR051472">
    <property type="entry name" value="T3SS_Stator/FliH"/>
</dbReference>
<evidence type="ECO:0000256" key="4">
    <source>
        <dbReference type="ARBA" id="ARBA00022448"/>
    </source>
</evidence>
<dbReference type="Pfam" id="PF02108">
    <property type="entry name" value="FliH"/>
    <property type="match status" value="1"/>
</dbReference>
<feature type="compositionally biased region" description="Pro residues" evidence="9">
    <location>
        <begin position="82"/>
        <end position="91"/>
    </location>
</feature>
<evidence type="ECO:0000256" key="7">
    <source>
        <dbReference type="ARBA" id="ARBA00023225"/>
    </source>
</evidence>
<comment type="caution">
    <text evidence="11">The sequence shown here is derived from an EMBL/GenBank/DDBJ whole genome shotgun (WGS) entry which is preliminary data.</text>
</comment>
<name>A0ABX0PCF4_9BURK</name>
<organism evidence="11 12">
    <name type="scientific">Telluria antibiotica</name>
    <dbReference type="NCBI Taxonomy" id="2717319"/>
    <lineage>
        <taxon>Bacteria</taxon>
        <taxon>Pseudomonadati</taxon>
        <taxon>Pseudomonadota</taxon>
        <taxon>Betaproteobacteria</taxon>
        <taxon>Burkholderiales</taxon>
        <taxon>Oxalobacteraceae</taxon>
        <taxon>Telluria group</taxon>
        <taxon>Telluria</taxon>
    </lineage>
</organism>
<evidence type="ECO:0000256" key="9">
    <source>
        <dbReference type="SAM" id="MobiDB-lite"/>
    </source>
</evidence>
<evidence type="ECO:0000256" key="1">
    <source>
        <dbReference type="ARBA" id="ARBA00003041"/>
    </source>
</evidence>
<feature type="compositionally biased region" description="Low complexity" evidence="9">
    <location>
        <begin position="24"/>
        <end position="50"/>
    </location>
</feature>
<feature type="coiled-coil region" evidence="8">
    <location>
        <begin position="104"/>
        <end position="162"/>
    </location>
</feature>
<evidence type="ECO:0000259" key="10">
    <source>
        <dbReference type="Pfam" id="PF02108"/>
    </source>
</evidence>
<dbReference type="InterPro" id="IPR018035">
    <property type="entry name" value="Flagellar_FliH/T3SS_HrpE"/>
</dbReference>
<feature type="domain" description="Flagellar assembly protein FliH/Type III secretion system HrpE" evidence="10">
    <location>
        <begin position="147"/>
        <end position="265"/>
    </location>
</feature>
<evidence type="ECO:0000313" key="12">
    <source>
        <dbReference type="Proteomes" id="UP000716322"/>
    </source>
</evidence>
<dbReference type="PANTHER" id="PTHR34982:SF1">
    <property type="entry name" value="FLAGELLAR ASSEMBLY PROTEIN FLIH"/>
    <property type="match status" value="1"/>
</dbReference>
<dbReference type="Proteomes" id="UP000716322">
    <property type="component" value="Unassembled WGS sequence"/>
</dbReference>
<protein>
    <recommendedName>
        <fullName evidence="3">Flagellar assembly protein FliH</fullName>
    </recommendedName>
</protein>
<comment type="function">
    <text evidence="1">Needed for flagellar regrowth and assembly.</text>
</comment>
<keyword evidence="5" id="KW-1005">Bacterial flagellum biogenesis</keyword>
<keyword evidence="12" id="KW-1185">Reference proteome</keyword>
<keyword evidence="4" id="KW-0813">Transport</keyword>
<accession>A0ABX0PCF4</accession>
<evidence type="ECO:0000256" key="6">
    <source>
        <dbReference type="ARBA" id="ARBA00022927"/>
    </source>
</evidence>
<comment type="similarity">
    <text evidence="2">Belongs to the FliH family.</text>
</comment>
<keyword evidence="7" id="KW-1006">Bacterial flagellum protein export</keyword>
<sequence length="283" mass="28761">MDAIIRAAAVSPVAFELRRRGERAAATPARAGAAPAAPAPAPSAAVAPAAVERAPVKEAPVPVAPPATVPAPAAPAATSVPPAAPSTPAPAPAQQAPVPAAVTAAQQEAERRKVQAELAELRAEAERRGYAVGHEKGEADARRQLQAQIDRFQGLAAQLVQARATVLADAEDGIVELAFAALCRILGEQAASRDGVHAMVARCAADVREREQVGIRLHPDDVALLGDGAGHHARISADPGIVLGGCIVDSSTGALDARLEIQLARLAETLLAVRAARRGGEGA</sequence>